<keyword evidence="6" id="KW-0378">Hydrolase</keyword>
<keyword evidence="2" id="KW-0597">Phosphoprotein</keyword>
<dbReference type="Pfam" id="PF06745">
    <property type="entry name" value="ATPase"/>
    <property type="match status" value="2"/>
</dbReference>
<dbReference type="InterPro" id="IPR027417">
    <property type="entry name" value="P-loop_NTPase"/>
</dbReference>
<dbReference type="Proteomes" id="UP001629230">
    <property type="component" value="Unassembled WGS sequence"/>
</dbReference>
<dbReference type="SMART" id="SM00382">
    <property type="entry name" value="AAA"/>
    <property type="match status" value="2"/>
</dbReference>
<dbReference type="InterPro" id="IPR051347">
    <property type="entry name" value="Circadian_clock_KaiC-rel"/>
</dbReference>
<accession>A0ABW9B6L5</accession>
<dbReference type="PRINTS" id="PR01874">
    <property type="entry name" value="DNAREPAIRADA"/>
</dbReference>
<evidence type="ECO:0000256" key="6">
    <source>
        <dbReference type="ARBA" id="ARBA00022801"/>
    </source>
</evidence>
<dbReference type="PANTHER" id="PTHR42926:SF1">
    <property type="entry name" value="CIRCADIAN CLOCK OSCILLATOR PROTEIN KAIC 1"/>
    <property type="match status" value="1"/>
</dbReference>
<evidence type="ECO:0000256" key="3">
    <source>
        <dbReference type="ARBA" id="ARBA00022679"/>
    </source>
</evidence>
<sequence length="542" mass="59525">MTLTACRPYRSALAEVLFDSLVRNLLSGLHWRFDGAIKLGESDMVEVVPLPLVPTGIPELDVILRGGLPKHRLHLIEGAPGTGKTTVSLRFLIDGVRNQERCLYVTFSESTDELVSAAGTHGWDVGGIDFFELIPDEAQAAQQQTVLFPAEVEFSKTVQSIIARIEATQPDRIVIDSVSELRLLAHDPLIYRRQLSSLKRFLQGRSITTILLDDLRFRDEGDLHSLAHGVISLSSFERDYGAARRRLRIAKMRGTNLISGWHDYALVTGEVLVFPSLIADEYASDVRGASLTSGSSGLDEILGNGLDRGTATMLIGPSGIGKSSVALCYALASVRNGEHATYFSFDEAYEIFVRRGQSLGLDPQPALASGQLAWQRMNPSRISPGEFVWAVRREVEDKNARVVVIDSINSYLSTMPEERSLIAHLHELLTYLNRRGVVTILLLAQQGVLGDVENPIDLSFLSDTVLLLRFFEAAGRLRRAVTVIKRRTGAHDTAIHEFRLSGHGIEIGRPLRDLHGIFTGIPTYSGAPENLIGGSSVDDVKA</sequence>
<dbReference type="PIRSF" id="PIRSF039117">
    <property type="entry name" value="KaiC"/>
    <property type="match status" value="1"/>
</dbReference>
<evidence type="ECO:0000256" key="5">
    <source>
        <dbReference type="ARBA" id="ARBA00022777"/>
    </source>
</evidence>
<keyword evidence="9" id="KW-1185">Reference proteome</keyword>
<dbReference type="EC" id="2.7.11.1" evidence="1"/>
<dbReference type="RefSeq" id="WP_408182359.1">
    <property type="nucleotide sequence ID" value="NZ_JAQQEZ010000065.1"/>
</dbReference>
<evidence type="ECO:0000256" key="1">
    <source>
        <dbReference type="ARBA" id="ARBA00012513"/>
    </source>
</evidence>
<feature type="domain" description="KaiC" evidence="7">
    <location>
        <begin position="289"/>
        <end position="521"/>
    </location>
</feature>
<comment type="caution">
    <text evidence="8">The sequence shown here is derived from an EMBL/GenBank/DDBJ whole genome shotgun (WGS) entry which is preliminary data.</text>
</comment>
<dbReference type="PANTHER" id="PTHR42926">
    <property type="match status" value="1"/>
</dbReference>
<dbReference type="EMBL" id="JAQQEZ010000065">
    <property type="protein sequence ID" value="MFM0007651.1"/>
    <property type="molecule type" value="Genomic_DNA"/>
</dbReference>
<keyword evidence="3" id="KW-0808">Transferase</keyword>
<evidence type="ECO:0000256" key="2">
    <source>
        <dbReference type="ARBA" id="ARBA00022553"/>
    </source>
</evidence>
<evidence type="ECO:0000256" key="4">
    <source>
        <dbReference type="ARBA" id="ARBA00022737"/>
    </source>
</evidence>
<gene>
    <name evidence="8" type="ORF">PQR57_42775</name>
</gene>
<evidence type="ECO:0000259" key="7">
    <source>
        <dbReference type="PROSITE" id="PS51146"/>
    </source>
</evidence>
<proteinExistence type="predicted"/>
<dbReference type="InterPro" id="IPR010624">
    <property type="entry name" value="KaiC_dom"/>
</dbReference>
<dbReference type="PROSITE" id="PS51146">
    <property type="entry name" value="KAIC"/>
    <property type="match status" value="2"/>
</dbReference>
<dbReference type="SUPFAM" id="SSF52540">
    <property type="entry name" value="P-loop containing nucleoside triphosphate hydrolases"/>
    <property type="match status" value="2"/>
</dbReference>
<dbReference type="Gene3D" id="3.40.50.300">
    <property type="entry name" value="P-loop containing nucleotide triphosphate hydrolases"/>
    <property type="match status" value="2"/>
</dbReference>
<keyword evidence="5" id="KW-0418">Kinase</keyword>
<feature type="domain" description="KaiC" evidence="7">
    <location>
        <begin position="51"/>
        <end position="287"/>
    </location>
</feature>
<evidence type="ECO:0000313" key="9">
    <source>
        <dbReference type="Proteomes" id="UP001629230"/>
    </source>
</evidence>
<evidence type="ECO:0000313" key="8">
    <source>
        <dbReference type="EMBL" id="MFM0007651.1"/>
    </source>
</evidence>
<dbReference type="InterPro" id="IPR030665">
    <property type="entry name" value="KaiC"/>
</dbReference>
<keyword evidence="4" id="KW-0677">Repeat</keyword>
<organism evidence="8 9">
    <name type="scientific">Paraburkholderia dipogonis</name>
    <dbReference type="NCBI Taxonomy" id="1211383"/>
    <lineage>
        <taxon>Bacteria</taxon>
        <taxon>Pseudomonadati</taxon>
        <taxon>Pseudomonadota</taxon>
        <taxon>Betaproteobacteria</taxon>
        <taxon>Burkholderiales</taxon>
        <taxon>Burkholderiaceae</taxon>
        <taxon>Paraburkholderia</taxon>
    </lineage>
</organism>
<dbReference type="InterPro" id="IPR014774">
    <property type="entry name" value="KaiC-like_dom"/>
</dbReference>
<protein>
    <recommendedName>
        <fullName evidence="1">non-specific serine/threonine protein kinase</fullName>
        <ecNumber evidence="1">2.7.11.1</ecNumber>
    </recommendedName>
</protein>
<dbReference type="InterPro" id="IPR003593">
    <property type="entry name" value="AAA+_ATPase"/>
</dbReference>
<reference evidence="8 9" key="1">
    <citation type="journal article" date="2024" name="Chem. Sci.">
        <title>Discovery of megapolipeptins by genome mining of a Burkholderiales bacteria collection.</title>
        <authorList>
            <person name="Paulo B.S."/>
            <person name="Recchia M.J.J."/>
            <person name="Lee S."/>
            <person name="Fergusson C.H."/>
            <person name="Romanowski S.B."/>
            <person name="Hernandez A."/>
            <person name="Krull N."/>
            <person name="Liu D.Y."/>
            <person name="Cavanagh H."/>
            <person name="Bos A."/>
            <person name="Gray C.A."/>
            <person name="Murphy B.T."/>
            <person name="Linington R.G."/>
            <person name="Eustaquio A.S."/>
        </authorList>
    </citation>
    <scope>NUCLEOTIDE SEQUENCE [LARGE SCALE GENOMIC DNA]</scope>
    <source>
        <strain evidence="8 9">RL17-350-BIC-A</strain>
    </source>
</reference>
<name>A0ABW9B6L5_9BURK</name>